<proteinExistence type="predicted"/>
<organism evidence="2 3">
    <name type="scientific">Cercophora newfieldiana</name>
    <dbReference type="NCBI Taxonomy" id="92897"/>
    <lineage>
        <taxon>Eukaryota</taxon>
        <taxon>Fungi</taxon>
        <taxon>Dikarya</taxon>
        <taxon>Ascomycota</taxon>
        <taxon>Pezizomycotina</taxon>
        <taxon>Sordariomycetes</taxon>
        <taxon>Sordariomycetidae</taxon>
        <taxon>Sordariales</taxon>
        <taxon>Lasiosphaeriaceae</taxon>
        <taxon>Cercophora</taxon>
    </lineage>
</organism>
<dbReference type="PANTHER" id="PTHR12242">
    <property type="entry name" value="OS02G0130600 PROTEIN-RELATED"/>
    <property type="match status" value="1"/>
</dbReference>
<gene>
    <name evidence="2" type="ORF">B0T16DRAFT_146212</name>
</gene>
<feature type="transmembrane region" description="Helical" evidence="1">
    <location>
        <begin position="279"/>
        <end position="301"/>
    </location>
</feature>
<sequence>MSAPTSSTPLLQGNTLPLHSGSQAQDHPIFLRVCHSPWPFISQSCLVSIRAFIITYLSALAIMLLHYKNKHEIHVLDGEEEGEWNPWVVLFQFSTFAFVLLWLYHTLAFCWSFTHLYYPDVDENDNRWESMVLKKMSPPAQKPESRKRFYFSLFYSVVHVVALMNATIYWTVLVPKGLGHFPKGDEEELSMSSREEFFGQGWFQPFCLINLWCFTAFLALIEIGALNSIKRQVPVPSHIFSIIFILSCYLGWASFGHTLTGEYPFFWMDREAMEYTEIVAAYSAGFVGMGPTFFTLMYGLIGMRESCTKKEEEAPQRFSPMQFAQDVAGQVAQNVREGFQRATEQQQQR</sequence>
<dbReference type="PANTHER" id="PTHR12242:SF1">
    <property type="entry name" value="MYND-TYPE DOMAIN-CONTAINING PROTEIN"/>
    <property type="match status" value="1"/>
</dbReference>
<keyword evidence="1" id="KW-1133">Transmembrane helix</keyword>
<feature type="transmembrane region" description="Helical" evidence="1">
    <location>
        <begin position="238"/>
        <end position="259"/>
    </location>
</feature>
<protein>
    <submittedName>
        <fullName evidence="2">Uncharacterized protein</fullName>
    </submittedName>
</protein>
<feature type="transmembrane region" description="Helical" evidence="1">
    <location>
        <begin position="149"/>
        <end position="172"/>
    </location>
</feature>
<dbReference type="AlphaFoldDB" id="A0AA39Y486"/>
<dbReference type="EMBL" id="JAULSV010000004">
    <property type="protein sequence ID" value="KAK0645752.1"/>
    <property type="molecule type" value="Genomic_DNA"/>
</dbReference>
<comment type="caution">
    <text evidence="2">The sequence shown here is derived from an EMBL/GenBank/DDBJ whole genome shotgun (WGS) entry which is preliminary data.</text>
</comment>
<keyword evidence="3" id="KW-1185">Reference proteome</keyword>
<feature type="transmembrane region" description="Helical" evidence="1">
    <location>
        <begin position="47"/>
        <end position="67"/>
    </location>
</feature>
<keyword evidence="1" id="KW-0812">Transmembrane</keyword>
<name>A0AA39Y486_9PEZI</name>
<evidence type="ECO:0000313" key="3">
    <source>
        <dbReference type="Proteomes" id="UP001174936"/>
    </source>
</evidence>
<feature type="transmembrane region" description="Helical" evidence="1">
    <location>
        <begin position="87"/>
        <end position="104"/>
    </location>
</feature>
<dbReference type="GO" id="GO:0016020">
    <property type="term" value="C:membrane"/>
    <property type="evidence" value="ECO:0007669"/>
    <property type="project" value="TreeGrafter"/>
</dbReference>
<evidence type="ECO:0000313" key="2">
    <source>
        <dbReference type="EMBL" id="KAK0645752.1"/>
    </source>
</evidence>
<evidence type="ECO:0000256" key="1">
    <source>
        <dbReference type="SAM" id="Phobius"/>
    </source>
</evidence>
<feature type="transmembrane region" description="Helical" evidence="1">
    <location>
        <begin position="202"/>
        <end position="226"/>
    </location>
</feature>
<accession>A0AA39Y486</accession>
<keyword evidence="1" id="KW-0472">Membrane</keyword>
<reference evidence="2" key="1">
    <citation type="submission" date="2023-06" db="EMBL/GenBank/DDBJ databases">
        <title>Genome-scale phylogeny and comparative genomics of the fungal order Sordariales.</title>
        <authorList>
            <consortium name="Lawrence Berkeley National Laboratory"/>
            <person name="Hensen N."/>
            <person name="Bonometti L."/>
            <person name="Westerberg I."/>
            <person name="Brannstrom I.O."/>
            <person name="Guillou S."/>
            <person name="Cros-Aarteil S."/>
            <person name="Calhoun S."/>
            <person name="Haridas S."/>
            <person name="Kuo A."/>
            <person name="Mondo S."/>
            <person name="Pangilinan J."/>
            <person name="Riley R."/>
            <person name="Labutti K."/>
            <person name="Andreopoulos B."/>
            <person name="Lipzen A."/>
            <person name="Chen C."/>
            <person name="Yanf M."/>
            <person name="Daum C."/>
            <person name="Ng V."/>
            <person name="Clum A."/>
            <person name="Steindorff A."/>
            <person name="Ohm R."/>
            <person name="Martin F."/>
            <person name="Silar P."/>
            <person name="Natvig D."/>
            <person name="Lalanne C."/>
            <person name="Gautier V."/>
            <person name="Ament-Velasquez S.L."/>
            <person name="Kruys A."/>
            <person name="Hutchinson M.I."/>
            <person name="Powell A.J."/>
            <person name="Barry K."/>
            <person name="Miller A.N."/>
            <person name="Grigoriev I.V."/>
            <person name="Debuchy R."/>
            <person name="Gladieux P."/>
            <person name="Thoren M.H."/>
            <person name="Johannesson H."/>
        </authorList>
    </citation>
    <scope>NUCLEOTIDE SEQUENCE</scope>
    <source>
        <strain evidence="2">SMH2532-1</strain>
    </source>
</reference>
<dbReference type="Proteomes" id="UP001174936">
    <property type="component" value="Unassembled WGS sequence"/>
</dbReference>